<feature type="domain" description="T6SS Phospholipase effector Tle1-like catalytic" evidence="1">
    <location>
        <begin position="30"/>
        <end position="350"/>
    </location>
</feature>
<gene>
    <name evidence="2" type="ORF">CANTEDRAFT_101635</name>
</gene>
<dbReference type="Pfam" id="PF09994">
    <property type="entry name" value="T6SS_Tle1-like_cat"/>
    <property type="match status" value="1"/>
</dbReference>
<dbReference type="AlphaFoldDB" id="G3AYM1"/>
<dbReference type="HOGENOM" id="CLU_005049_0_3_1"/>
<dbReference type="InterPro" id="IPR018712">
    <property type="entry name" value="Tle1-like_cat"/>
</dbReference>
<evidence type="ECO:0000313" key="2">
    <source>
        <dbReference type="EMBL" id="EGV65888.1"/>
    </source>
</evidence>
<dbReference type="OrthoDB" id="3162439at2759"/>
<dbReference type="KEGG" id="cten:18245489"/>
<dbReference type="eggNOG" id="ENOG502QPR9">
    <property type="taxonomic scope" value="Eukaryota"/>
</dbReference>
<dbReference type="PANTHER" id="PTHR33840:SF2">
    <property type="entry name" value="TLE1 PHOSPHOLIPASE DOMAIN-CONTAINING PROTEIN"/>
    <property type="match status" value="1"/>
</dbReference>
<keyword evidence="3" id="KW-1185">Reference proteome</keyword>
<proteinExistence type="predicted"/>
<protein>
    <recommendedName>
        <fullName evidence="1">T6SS Phospholipase effector Tle1-like catalytic domain-containing protein</fullName>
    </recommendedName>
</protein>
<dbReference type="EMBL" id="GL996512">
    <property type="protein sequence ID" value="EGV65888.1"/>
    <property type="molecule type" value="Genomic_DNA"/>
</dbReference>
<dbReference type="GeneID" id="18245489"/>
<evidence type="ECO:0000313" key="3">
    <source>
        <dbReference type="Proteomes" id="UP000000707"/>
    </source>
</evidence>
<dbReference type="PANTHER" id="PTHR33840">
    <property type="match status" value="1"/>
</dbReference>
<reference evidence="2 3" key="1">
    <citation type="journal article" date="2011" name="Proc. Natl. Acad. Sci. U.S.A.">
        <title>Comparative genomics of xylose-fermenting fungi for enhanced biofuel production.</title>
        <authorList>
            <person name="Wohlbach D.J."/>
            <person name="Kuo A."/>
            <person name="Sato T.K."/>
            <person name="Potts K.M."/>
            <person name="Salamov A.A."/>
            <person name="LaButti K.M."/>
            <person name="Sun H."/>
            <person name="Clum A."/>
            <person name="Pangilinan J.L."/>
            <person name="Lindquist E.A."/>
            <person name="Lucas S."/>
            <person name="Lapidus A."/>
            <person name="Jin M."/>
            <person name="Gunawan C."/>
            <person name="Balan V."/>
            <person name="Dale B.E."/>
            <person name="Jeffries T.W."/>
            <person name="Zinkel R."/>
            <person name="Barry K.W."/>
            <person name="Grigoriev I.V."/>
            <person name="Gasch A.P."/>
        </authorList>
    </citation>
    <scope>NUCLEOTIDE SEQUENCE [LARGE SCALE GENOMIC DNA]</scope>
    <source>
        <strain evidence="3">ATCC 10573 / BCRC 21748 / CBS 615 / JCM 9827 / NBRC 10315 / NRRL Y-1498 / VKM Y-70</strain>
    </source>
</reference>
<name>G3AYM1_CANTC</name>
<evidence type="ECO:0000259" key="1">
    <source>
        <dbReference type="Pfam" id="PF09994"/>
    </source>
</evidence>
<dbReference type="Proteomes" id="UP000000707">
    <property type="component" value="Unassembled WGS sequence"/>
</dbReference>
<accession>G3AYM1</accession>
<organism evidence="3">
    <name type="scientific">Candida tenuis (strain ATCC 10573 / BCRC 21748 / CBS 615 / JCM 9827 / NBRC 10315 / NRRL Y-1498 / VKM Y-70)</name>
    <name type="common">Yeast</name>
    <name type="synonym">Yamadazyma tenuis</name>
    <dbReference type="NCBI Taxonomy" id="590646"/>
    <lineage>
        <taxon>Eukaryota</taxon>
        <taxon>Fungi</taxon>
        <taxon>Dikarya</taxon>
        <taxon>Ascomycota</taxon>
        <taxon>Saccharomycotina</taxon>
        <taxon>Pichiomycetes</taxon>
        <taxon>Debaryomycetaceae</taxon>
        <taxon>Yamadazyma</taxon>
    </lineage>
</organism>
<sequence length="540" mass="62034">MSARNASKAIYKGHHLDLGCFSRPHNKPLTLILCLDGTQNEFGPLPFSNCLKIFSMLDKDNPSQICYYQPGVGAQFDLYDGVYGPSKVFTSVINYLRRQIDAIWAVSFSAHVKAAYVFLMRFYREGDTICLIGFSRGSFAARILVGMLESVGLLNRGHEEMVSRAWSIYSSWENAGQPSHLENGSLIAEFKRTFCRSTIRVHFMGLFDCVNSVGLINDRMFPYSSMSAIVDHVRHAISLDERRGKFKQVMFKSYSYLPHLTDVEQGEYSCEGSSETNSLLPKEGRYLSFMRSLFARFFGDSSMKNPKNDHQSQDTKEVVFPGNHGDVGGGWLDPDTDHMLSNIPLRWMLSYAIKYGISFKPEAIEEFNTSFSATSSLLAHDHDMLKLHTSVTPRYIRELPDRPIQGNNGFGTSSAFQMIMWWAVELFPIGIKIEDEWGQWRNWYVPNLGRPRKFPSDIHLHWSVFYRMHFFEDYSPKNLPPDLKTKFLESIKPFEGNIESQQLQELLSDFNVEKIKGTWENKIWHQIPDELCQTLNNNQL</sequence>